<evidence type="ECO:0000259" key="2">
    <source>
        <dbReference type="Pfam" id="PF08450"/>
    </source>
</evidence>
<comment type="caution">
    <text evidence="3">The sequence shown here is derived from an EMBL/GenBank/DDBJ whole genome shotgun (WGS) entry which is preliminary data.</text>
</comment>
<dbReference type="EMBL" id="DAKRPA010000011">
    <property type="protein sequence ID" value="DBA04107.1"/>
    <property type="molecule type" value="Genomic_DNA"/>
</dbReference>
<accession>A0AAV2ZG65</accession>
<dbReference type="Proteomes" id="UP001146120">
    <property type="component" value="Unassembled WGS sequence"/>
</dbReference>
<dbReference type="SUPFAM" id="SSF63829">
    <property type="entry name" value="Calcium-dependent phosphotriesterase"/>
    <property type="match status" value="1"/>
</dbReference>
<reference evidence="3" key="2">
    <citation type="journal article" date="2023" name="Microbiol Resour">
        <title>Decontamination and Annotation of the Draft Genome Sequence of the Oomycete Lagenidium giganteum ARSEF 373.</title>
        <authorList>
            <person name="Morgan W.R."/>
            <person name="Tartar A."/>
        </authorList>
    </citation>
    <scope>NUCLEOTIDE SEQUENCE</scope>
    <source>
        <strain evidence="3">ARSEF 373</strain>
    </source>
</reference>
<gene>
    <name evidence="3" type="ORF">N0F65_004215</name>
</gene>
<evidence type="ECO:0000256" key="1">
    <source>
        <dbReference type="ARBA" id="ARBA00022801"/>
    </source>
</evidence>
<evidence type="ECO:0000313" key="3">
    <source>
        <dbReference type="EMBL" id="DBA04107.1"/>
    </source>
</evidence>
<name>A0AAV2ZG65_9STRA</name>
<dbReference type="GO" id="GO:0016787">
    <property type="term" value="F:hydrolase activity"/>
    <property type="evidence" value="ECO:0007669"/>
    <property type="project" value="UniProtKB-KW"/>
</dbReference>
<dbReference type="PANTHER" id="PTHR47572:SF4">
    <property type="entry name" value="LACTONASE DRP35"/>
    <property type="match status" value="1"/>
</dbReference>
<dbReference type="AlphaFoldDB" id="A0AAV2ZG65"/>
<proteinExistence type="predicted"/>
<dbReference type="InterPro" id="IPR051262">
    <property type="entry name" value="SMP-30/CGR1_Lactonase"/>
</dbReference>
<protein>
    <recommendedName>
        <fullName evidence="2">SMP-30/Gluconolactonase/LRE-like region domain-containing protein</fullName>
    </recommendedName>
</protein>
<dbReference type="InterPro" id="IPR013658">
    <property type="entry name" value="SGL"/>
</dbReference>
<dbReference type="PANTHER" id="PTHR47572">
    <property type="entry name" value="LIPOPROTEIN-RELATED"/>
    <property type="match status" value="1"/>
</dbReference>
<evidence type="ECO:0000313" key="4">
    <source>
        <dbReference type="Proteomes" id="UP001146120"/>
    </source>
</evidence>
<dbReference type="Pfam" id="PF08450">
    <property type="entry name" value="SGL"/>
    <property type="match status" value="1"/>
</dbReference>
<feature type="domain" description="SMP-30/Gluconolactonase/LRE-like region" evidence="2">
    <location>
        <begin position="67"/>
        <end position="303"/>
    </location>
</feature>
<sequence>MVATTTTAGESTELQLFRSTFPNVQDALLPIGWLWTWFTRRFSFLGRQWNNGNEPQAVTLVEGIVYGEGPRFRFQNRSVYFVDMLGKKLFRYDTRTSKSEVVQTFDEYVSGLGWLADGRLLIVAMTSRRLLALDEATKIVEPYADISAVTKYRANDMVVSASGHAYVGNFGFDFSAMNEFTLTTVVRVDPDRAVHVEATNMFFPNGSVITPDGKTLIVAETFAGQLTAFDIQKDGSLTNRRVWANVGAPSDGICLDAEGCVWVSVPQVGMYTSTGGALIRVREGGEIVNLYGFGQNNIKNGVFACQLGTDDKGRHLLFFLEALSSEEHLVLRNGREAAKRNCCFRSIEVSVGPALMEGNPNYCGGYC</sequence>
<keyword evidence="4" id="KW-1185">Reference proteome</keyword>
<keyword evidence="1" id="KW-0378">Hydrolase</keyword>
<reference evidence="3" key="1">
    <citation type="submission" date="2022-11" db="EMBL/GenBank/DDBJ databases">
        <authorList>
            <person name="Morgan W.R."/>
            <person name="Tartar A."/>
        </authorList>
    </citation>
    <scope>NUCLEOTIDE SEQUENCE</scope>
    <source>
        <strain evidence="3">ARSEF 373</strain>
    </source>
</reference>
<dbReference type="Gene3D" id="2.120.10.30">
    <property type="entry name" value="TolB, C-terminal domain"/>
    <property type="match status" value="1"/>
</dbReference>
<organism evidence="3 4">
    <name type="scientific">Lagenidium giganteum</name>
    <dbReference type="NCBI Taxonomy" id="4803"/>
    <lineage>
        <taxon>Eukaryota</taxon>
        <taxon>Sar</taxon>
        <taxon>Stramenopiles</taxon>
        <taxon>Oomycota</taxon>
        <taxon>Peronosporomycetes</taxon>
        <taxon>Pythiales</taxon>
        <taxon>Pythiaceae</taxon>
    </lineage>
</organism>
<dbReference type="InterPro" id="IPR011042">
    <property type="entry name" value="6-blade_b-propeller_TolB-like"/>
</dbReference>